<proteinExistence type="predicted"/>
<dbReference type="PROSITE" id="PS51257">
    <property type="entry name" value="PROKAR_LIPOPROTEIN"/>
    <property type="match status" value="1"/>
</dbReference>
<protein>
    <recommendedName>
        <fullName evidence="3">WG repeat-containing protein</fullName>
    </recommendedName>
</protein>
<dbReference type="EMBL" id="CP102252">
    <property type="protein sequence ID" value="UWN65554.1"/>
    <property type="molecule type" value="Genomic_DNA"/>
</dbReference>
<reference evidence="1" key="1">
    <citation type="journal article" date="2022" name="Cell">
        <title>Design, construction, and in vivo augmentation of a complex gut microbiome.</title>
        <authorList>
            <person name="Cheng A.G."/>
            <person name="Ho P.Y."/>
            <person name="Aranda-Diaz A."/>
            <person name="Jain S."/>
            <person name="Yu F.B."/>
            <person name="Meng X."/>
            <person name="Wang M."/>
            <person name="Iakiviak M."/>
            <person name="Nagashima K."/>
            <person name="Zhao A."/>
            <person name="Murugkar P."/>
            <person name="Patil A."/>
            <person name="Atabakhsh K."/>
            <person name="Weakley A."/>
            <person name="Yan J."/>
            <person name="Brumbaugh A.R."/>
            <person name="Higginbottom S."/>
            <person name="Dimas A."/>
            <person name="Shiver A.L."/>
            <person name="Deutschbauer A."/>
            <person name="Neff N."/>
            <person name="Sonnenburg J.L."/>
            <person name="Huang K.C."/>
            <person name="Fischbach M.A."/>
        </authorList>
    </citation>
    <scope>NUCLEOTIDE SEQUENCE</scope>
    <source>
        <strain evidence="1">JC50</strain>
    </source>
</reference>
<gene>
    <name evidence="1" type="ORF">NQ519_01595</name>
</gene>
<dbReference type="RefSeq" id="WP_019149817.1">
    <property type="nucleotide sequence ID" value="NZ_CP102252.1"/>
</dbReference>
<keyword evidence="2" id="KW-1185">Reference proteome</keyword>
<sequence length="273" mass="31442">MKKLILLLAIAVVTVSCEKTEYRPTNTDGDFLFVIKTKKGISRWGTCGNYPNKPVRIPCEYDLLQVGYNSGYCLNDIYIGVKEGKKYALDLNGELLLDGKDFDYFINKDRAKNSGQVSDSKKYLHEAVTKNGRYFFYRSESKWPYYGPYDFLFMGETGYAYKKDGKWGIQREVKIEKYEPLTANIYDAAIEVYGSEINNYWMVKKDGKWSAISAYTGKPIHKSQAIISRYLRLPIQDYIGVYIAGGRLNKDKPYQRVGNDECGLIHVAWAEDW</sequence>
<organism evidence="1 2">
    <name type="scientific">Alistipes senegalensis JC50</name>
    <dbReference type="NCBI Taxonomy" id="1033732"/>
    <lineage>
        <taxon>Bacteria</taxon>
        <taxon>Pseudomonadati</taxon>
        <taxon>Bacteroidota</taxon>
        <taxon>Bacteroidia</taxon>
        <taxon>Bacteroidales</taxon>
        <taxon>Rikenellaceae</taxon>
        <taxon>Alistipes</taxon>
    </lineage>
</organism>
<accession>A0ABY5V9U9</accession>
<name>A0ABY5V9U9_9BACT</name>
<evidence type="ECO:0008006" key="3">
    <source>
        <dbReference type="Google" id="ProtNLM"/>
    </source>
</evidence>
<evidence type="ECO:0000313" key="1">
    <source>
        <dbReference type="EMBL" id="UWN65554.1"/>
    </source>
</evidence>
<evidence type="ECO:0000313" key="2">
    <source>
        <dbReference type="Proteomes" id="UP001058267"/>
    </source>
</evidence>
<dbReference type="Proteomes" id="UP001058267">
    <property type="component" value="Chromosome"/>
</dbReference>